<proteinExistence type="predicted"/>
<dbReference type="NCBIfam" id="TIGR01470">
    <property type="entry name" value="cysG_Nterm"/>
    <property type="match status" value="1"/>
</dbReference>
<evidence type="ECO:0000259" key="7">
    <source>
        <dbReference type="Pfam" id="PF14824"/>
    </source>
</evidence>
<comment type="caution">
    <text evidence="8">The sequence shown here is derived from an EMBL/GenBank/DDBJ whole genome shotgun (WGS) entry which is preliminary data.</text>
</comment>
<dbReference type="EMBL" id="QYTU02000010">
    <property type="protein sequence ID" value="RWR12540.1"/>
    <property type="molecule type" value="Genomic_DNA"/>
</dbReference>
<gene>
    <name evidence="8" type="ORF">D4N35_006685</name>
</gene>
<dbReference type="GO" id="GO:0004325">
    <property type="term" value="F:ferrochelatase activity"/>
    <property type="evidence" value="ECO:0007669"/>
    <property type="project" value="InterPro"/>
</dbReference>
<dbReference type="GO" id="GO:0019354">
    <property type="term" value="P:siroheme biosynthetic process"/>
    <property type="evidence" value="ECO:0007669"/>
    <property type="project" value="UniProtKB-UniPathway"/>
</dbReference>
<dbReference type="InterPro" id="IPR028161">
    <property type="entry name" value="Met8-like"/>
</dbReference>
<feature type="domain" description="Siroheme synthase central" evidence="7">
    <location>
        <begin position="118"/>
        <end position="144"/>
    </location>
</feature>
<dbReference type="AlphaFoldDB" id="A0A443IWK0"/>
<dbReference type="Gene3D" id="3.40.50.720">
    <property type="entry name" value="NAD(P)-binding Rossmann-like Domain"/>
    <property type="match status" value="1"/>
</dbReference>
<evidence type="ECO:0000256" key="1">
    <source>
        <dbReference type="ARBA" id="ARBA00005010"/>
    </source>
</evidence>
<dbReference type="Pfam" id="PF14824">
    <property type="entry name" value="Sirohm_synth_M"/>
    <property type="match status" value="1"/>
</dbReference>
<dbReference type="PANTHER" id="PTHR35330">
    <property type="entry name" value="SIROHEME BIOSYNTHESIS PROTEIN MET8"/>
    <property type="match status" value="1"/>
</dbReference>
<accession>A0A443IWK0</accession>
<keyword evidence="9" id="KW-1185">Reference proteome</keyword>
<sequence>METYPVMLNLYGRKAVIAGGGKIAYRKTIGLLKAGAKITIISPDLYSEFNNLLESGQVEWKQKEVEANDLKGALIVIAATDNKSVNRKISGLVSPHQLVNVVDDSRLGNFHVPAKVTRGKLTIAVGTDGASPILAQKIRDEIADVYDESYRDYLLFLEKAREKIYTKKRHITLRGQLLKEITQKEYRTTENQQKFLERMNGKNGRAETKP</sequence>
<dbReference type="PANTHER" id="PTHR35330:SF1">
    <property type="entry name" value="SIROHEME BIOSYNTHESIS PROTEIN MET8"/>
    <property type="match status" value="1"/>
</dbReference>
<organism evidence="8 9">
    <name type="scientific">Siminovitchia fortis</name>
    <dbReference type="NCBI Taxonomy" id="254758"/>
    <lineage>
        <taxon>Bacteria</taxon>
        <taxon>Bacillati</taxon>
        <taxon>Bacillota</taxon>
        <taxon>Bacilli</taxon>
        <taxon>Bacillales</taxon>
        <taxon>Bacillaceae</taxon>
        <taxon>Siminovitchia</taxon>
    </lineage>
</organism>
<comment type="catalytic activity">
    <reaction evidence="6">
        <text>precorrin-2 + NAD(+) = sirohydrochlorin + NADH + 2 H(+)</text>
        <dbReference type="Rhea" id="RHEA:15613"/>
        <dbReference type="ChEBI" id="CHEBI:15378"/>
        <dbReference type="ChEBI" id="CHEBI:57540"/>
        <dbReference type="ChEBI" id="CHEBI:57945"/>
        <dbReference type="ChEBI" id="CHEBI:58351"/>
        <dbReference type="ChEBI" id="CHEBI:58827"/>
        <dbReference type="EC" id="1.3.1.76"/>
    </reaction>
</comment>
<keyword evidence="3" id="KW-0560">Oxidoreductase</keyword>
<dbReference type="InterPro" id="IPR006367">
    <property type="entry name" value="Sirohaem_synthase_N"/>
</dbReference>
<dbReference type="OrthoDB" id="9773765at2"/>
<evidence type="ECO:0000256" key="2">
    <source>
        <dbReference type="ARBA" id="ARBA00012400"/>
    </source>
</evidence>
<dbReference type="EC" id="1.3.1.76" evidence="2"/>
<dbReference type="GO" id="GO:0043115">
    <property type="term" value="F:precorrin-2 dehydrogenase activity"/>
    <property type="evidence" value="ECO:0007669"/>
    <property type="project" value="UniProtKB-EC"/>
</dbReference>
<name>A0A443IWK0_9BACI</name>
<dbReference type="InterPro" id="IPR028281">
    <property type="entry name" value="Sirohaem_synthase_central"/>
</dbReference>
<reference evidence="8" key="1">
    <citation type="submission" date="2018-12" db="EMBL/GenBank/DDBJ databases">
        <authorList>
            <person name="Sun L."/>
            <person name="Chen Z."/>
        </authorList>
    </citation>
    <scope>NUCLEOTIDE SEQUENCE [LARGE SCALE GENOMIC DNA]</scope>
    <source>
        <strain evidence="8">DSM 16012</strain>
    </source>
</reference>
<evidence type="ECO:0000256" key="6">
    <source>
        <dbReference type="ARBA" id="ARBA00047561"/>
    </source>
</evidence>
<dbReference type="NCBIfam" id="NF005222">
    <property type="entry name" value="PRK06718.1"/>
    <property type="match status" value="1"/>
</dbReference>
<evidence type="ECO:0000256" key="4">
    <source>
        <dbReference type="ARBA" id="ARBA00023027"/>
    </source>
</evidence>
<evidence type="ECO:0000256" key="5">
    <source>
        <dbReference type="ARBA" id="ARBA00023244"/>
    </source>
</evidence>
<protein>
    <recommendedName>
        <fullName evidence="2">precorrin-2 dehydrogenase</fullName>
        <ecNumber evidence="2">1.3.1.76</ecNumber>
    </recommendedName>
</protein>
<dbReference type="Pfam" id="PF13241">
    <property type="entry name" value="NAD_binding_7"/>
    <property type="match status" value="1"/>
</dbReference>
<dbReference type="InterPro" id="IPR036291">
    <property type="entry name" value="NAD(P)-bd_dom_sf"/>
</dbReference>
<dbReference type="Gene3D" id="1.10.8.610">
    <property type="entry name" value="SirC, precorrin-2 dehydrogenase, C-terminal helical domain-like"/>
    <property type="match status" value="1"/>
</dbReference>
<evidence type="ECO:0000313" key="9">
    <source>
        <dbReference type="Proteomes" id="UP000273811"/>
    </source>
</evidence>
<dbReference type="SUPFAM" id="SSF51735">
    <property type="entry name" value="NAD(P)-binding Rossmann-fold domains"/>
    <property type="match status" value="1"/>
</dbReference>
<comment type="pathway">
    <text evidence="1">Porphyrin-containing compound metabolism; siroheme biosynthesis; sirohydrochlorin from precorrin-2: step 1/1.</text>
</comment>
<keyword evidence="4" id="KW-0520">NAD</keyword>
<dbReference type="InterPro" id="IPR042518">
    <property type="entry name" value="SirC_C"/>
</dbReference>
<dbReference type="RefSeq" id="WP_120071722.1">
    <property type="nucleotide sequence ID" value="NZ_CP126113.1"/>
</dbReference>
<keyword evidence="5" id="KW-0627">Porphyrin biosynthesis</keyword>
<evidence type="ECO:0000256" key="3">
    <source>
        <dbReference type="ARBA" id="ARBA00023002"/>
    </source>
</evidence>
<dbReference type="UniPathway" id="UPA00262">
    <property type="reaction ID" value="UER00222"/>
</dbReference>
<evidence type="ECO:0000313" key="8">
    <source>
        <dbReference type="EMBL" id="RWR12540.1"/>
    </source>
</evidence>
<dbReference type="Proteomes" id="UP000273811">
    <property type="component" value="Unassembled WGS sequence"/>
</dbReference>
<dbReference type="SUPFAM" id="SSF75615">
    <property type="entry name" value="Siroheme synthase middle domains-like"/>
    <property type="match status" value="1"/>
</dbReference>